<comment type="caution">
    <text evidence="2">The sequence shown here is derived from an EMBL/GenBank/DDBJ whole genome shotgun (WGS) entry which is preliminary data.</text>
</comment>
<dbReference type="InterPro" id="IPR029063">
    <property type="entry name" value="SAM-dependent_MTases_sf"/>
</dbReference>
<dbReference type="EMBL" id="BAAAPO010000053">
    <property type="protein sequence ID" value="GAA1807225.1"/>
    <property type="molecule type" value="Genomic_DNA"/>
</dbReference>
<dbReference type="SUPFAM" id="SSF53335">
    <property type="entry name" value="S-adenosyl-L-methionine-dependent methyltransferases"/>
    <property type="match status" value="1"/>
</dbReference>
<proteinExistence type="predicted"/>
<evidence type="ECO:0000313" key="3">
    <source>
        <dbReference type="Proteomes" id="UP001499938"/>
    </source>
</evidence>
<evidence type="ECO:0000259" key="1">
    <source>
        <dbReference type="Pfam" id="PF08241"/>
    </source>
</evidence>
<dbReference type="PANTHER" id="PTHR43591:SF24">
    <property type="entry name" value="2-METHOXY-6-POLYPRENYL-1,4-BENZOQUINOL METHYLASE, MITOCHONDRIAL"/>
    <property type="match status" value="1"/>
</dbReference>
<keyword evidence="3" id="KW-1185">Reference proteome</keyword>
<name>A0ABP4YC02_9MICO</name>
<sequence length="278" mass="29948">MTTTTAPTSSYSPGSGYARDVEYERLERQAALSFPREFELMIAHGLTRTGTVIDLGSGNGAVTRRLREELPDATVYGSDVDAELLASVEPPTLAIVDGTIPVPDGSVDDIVMRFVAQHLRPALRAEVFAEIRRVLRPGGRLHVIDVDDSDAGHSSGRVTRGLVELFSELRAIQSADGGDRQVVKKIPAELERAGFIDVDPVTSAVTTNDHPVAAFSVHMGPDRYVPLVAAGVLTIEQLAVVGWSWENFRRDPEAFISINIHTVHAVSPGPATTTHHGS</sequence>
<organism evidence="2 3">
    <name type="scientific">Nostocoides veronense</name>
    <dbReference type="NCBI Taxonomy" id="330836"/>
    <lineage>
        <taxon>Bacteria</taxon>
        <taxon>Bacillati</taxon>
        <taxon>Actinomycetota</taxon>
        <taxon>Actinomycetes</taxon>
        <taxon>Micrococcales</taxon>
        <taxon>Intrasporangiaceae</taxon>
        <taxon>Nostocoides</taxon>
    </lineage>
</organism>
<dbReference type="CDD" id="cd02440">
    <property type="entry name" value="AdoMet_MTases"/>
    <property type="match status" value="1"/>
</dbReference>
<dbReference type="PANTHER" id="PTHR43591">
    <property type="entry name" value="METHYLTRANSFERASE"/>
    <property type="match status" value="1"/>
</dbReference>
<dbReference type="RefSeq" id="WP_344088251.1">
    <property type="nucleotide sequence ID" value="NZ_BAAAPO010000053.1"/>
</dbReference>
<dbReference type="Gene3D" id="3.40.50.150">
    <property type="entry name" value="Vaccinia Virus protein VP39"/>
    <property type="match status" value="1"/>
</dbReference>
<protein>
    <recommendedName>
        <fullName evidence="1">Methyltransferase type 11 domain-containing protein</fullName>
    </recommendedName>
</protein>
<dbReference type="Proteomes" id="UP001499938">
    <property type="component" value="Unassembled WGS sequence"/>
</dbReference>
<accession>A0ABP4YC02</accession>
<feature type="domain" description="Methyltransferase type 11" evidence="1">
    <location>
        <begin position="54"/>
        <end position="142"/>
    </location>
</feature>
<evidence type="ECO:0000313" key="2">
    <source>
        <dbReference type="EMBL" id="GAA1807225.1"/>
    </source>
</evidence>
<dbReference type="InterPro" id="IPR013216">
    <property type="entry name" value="Methyltransf_11"/>
</dbReference>
<gene>
    <name evidence="2" type="ORF">GCM10009811_33460</name>
</gene>
<dbReference type="Pfam" id="PF08241">
    <property type="entry name" value="Methyltransf_11"/>
    <property type="match status" value="1"/>
</dbReference>
<reference evidence="3" key="1">
    <citation type="journal article" date="2019" name="Int. J. Syst. Evol. Microbiol.">
        <title>The Global Catalogue of Microorganisms (GCM) 10K type strain sequencing project: providing services to taxonomists for standard genome sequencing and annotation.</title>
        <authorList>
            <consortium name="The Broad Institute Genomics Platform"/>
            <consortium name="The Broad Institute Genome Sequencing Center for Infectious Disease"/>
            <person name="Wu L."/>
            <person name="Ma J."/>
        </authorList>
    </citation>
    <scope>NUCLEOTIDE SEQUENCE [LARGE SCALE GENOMIC DNA]</scope>
    <source>
        <strain evidence="3">JCM 15592</strain>
    </source>
</reference>